<dbReference type="PANTHER" id="PTHR15503">
    <property type="entry name" value="LDOC1 RELATED"/>
    <property type="match status" value="1"/>
</dbReference>
<sequence>MNENFSSPEEKNENLPEESTSSSFFSAYKEGMMSEGGSSTPKPKPREERTQMQMMIEISTAVLEEMEKKKNKGSKVAAPDPFEGDRKDTKRFLMEVEIYLRMHPTEYDNDEKKCLFLLSYLRGKNTESWKKGQSWKIFDPKSGETALTFQVPKDEFKKHYLLADIQAEAQIKIEEAKMTDRADNYVNDFRGRPIDLEGWYEAAIRYDEQYKYYKAVQKPKRFQITEDKKKKVSINWTSTQLSEEERKKYMADRWCFRCAKQGHMSQDCPTKAGGERKDEKKKLSAREAYVKIQAIVGFLKWRKRLMLSPPPPISISNVVLAKQSQNSMHIPLSYNNEIGKVGTNALLDSGAGGLFMSPEKALKLGLERTKLPHRIKVFNVDGTANKTAWITQSVTAQYTIGMKEMMDTFLISGLGKEEVILGLPWL</sequence>
<evidence type="ECO:0000256" key="3">
    <source>
        <dbReference type="SAM" id="MobiDB-lite"/>
    </source>
</evidence>
<dbReference type="InterPro" id="IPR036875">
    <property type="entry name" value="Znf_CCHC_sf"/>
</dbReference>
<dbReference type="Gene3D" id="4.10.60.10">
    <property type="entry name" value="Zinc finger, CCHC-type"/>
    <property type="match status" value="1"/>
</dbReference>
<dbReference type="InterPro" id="IPR021109">
    <property type="entry name" value="Peptidase_aspartic_dom_sf"/>
</dbReference>
<dbReference type="Gene3D" id="2.40.70.10">
    <property type="entry name" value="Acid Proteases"/>
    <property type="match status" value="1"/>
</dbReference>
<organism evidence="5 6">
    <name type="scientific">Moniliophthora roreri</name>
    <name type="common">Frosty pod rot fungus</name>
    <name type="synonym">Monilia roreri</name>
    <dbReference type="NCBI Taxonomy" id="221103"/>
    <lineage>
        <taxon>Eukaryota</taxon>
        <taxon>Fungi</taxon>
        <taxon>Dikarya</taxon>
        <taxon>Basidiomycota</taxon>
        <taxon>Agaricomycotina</taxon>
        <taxon>Agaricomycetes</taxon>
        <taxon>Agaricomycetidae</taxon>
        <taxon>Agaricales</taxon>
        <taxon>Marasmiineae</taxon>
        <taxon>Marasmiaceae</taxon>
        <taxon>Moniliophthora</taxon>
    </lineage>
</organism>
<dbReference type="CDD" id="cd00303">
    <property type="entry name" value="retropepsin_like"/>
    <property type="match status" value="1"/>
</dbReference>
<feature type="region of interest" description="Disordered" evidence="3">
    <location>
        <begin position="1"/>
        <end position="49"/>
    </location>
</feature>
<keyword evidence="1" id="KW-0507">mRNA processing</keyword>
<evidence type="ECO:0000256" key="2">
    <source>
        <dbReference type="PROSITE-ProRule" id="PRU00047"/>
    </source>
</evidence>
<dbReference type="AlphaFoldDB" id="A0A0W0FB59"/>
<dbReference type="Proteomes" id="UP000054988">
    <property type="component" value="Unassembled WGS sequence"/>
</dbReference>
<proteinExistence type="predicted"/>
<dbReference type="GO" id="GO:0006397">
    <property type="term" value="P:mRNA processing"/>
    <property type="evidence" value="ECO:0007669"/>
    <property type="project" value="UniProtKB-KW"/>
</dbReference>
<evidence type="ECO:0000256" key="1">
    <source>
        <dbReference type="ARBA" id="ARBA00022664"/>
    </source>
</evidence>
<dbReference type="GO" id="GO:0008270">
    <property type="term" value="F:zinc ion binding"/>
    <property type="evidence" value="ECO:0007669"/>
    <property type="project" value="UniProtKB-KW"/>
</dbReference>
<keyword evidence="2" id="KW-0862">Zinc</keyword>
<accession>A0A0W0FB59</accession>
<dbReference type="PROSITE" id="PS50158">
    <property type="entry name" value="ZF_CCHC"/>
    <property type="match status" value="1"/>
</dbReference>
<reference evidence="5 6" key="1">
    <citation type="submission" date="2015-12" db="EMBL/GenBank/DDBJ databases">
        <title>Draft genome sequence of Moniliophthora roreri, the causal agent of frosty pod rot of cacao.</title>
        <authorList>
            <person name="Aime M.C."/>
            <person name="Diaz-Valderrama J.R."/>
            <person name="Kijpornyongpan T."/>
            <person name="Phillips-Mora W."/>
        </authorList>
    </citation>
    <scope>NUCLEOTIDE SEQUENCE [LARGE SCALE GENOMIC DNA]</scope>
    <source>
        <strain evidence="5 6">MCA 2952</strain>
    </source>
</reference>
<evidence type="ECO:0000259" key="4">
    <source>
        <dbReference type="PROSITE" id="PS50158"/>
    </source>
</evidence>
<comment type="caution">
    <text evidence="5">The sequence shown here is derived from an EMBL/GenBank/DDBJ whole genome shotgun (WGS) entry which is preliminary data.</text>
</comment>
<keyword evidence="2" id="KW-0479">Metal-binding</keyword>
<evidence type="ECO:0000313" key="6">
    <source>
        <dbReference type="Proteomes" id="UP000054988"/>
    </source>
</evidence>
<name>A0A0W0FB59_MONRR</name>
<feature type="domain" description="CCHC-type" evidence="4">
    <location>
        <begin position="255"/>
        <end position="269"/>
    </location>
</feature>
<protein>
    <recommendedName>
        <fullName evidence="4">CCHC-type domain-containing protein</fullName>
    </recommendedName>
</protein>
<dbReference type="EMBL" id="LATX01002165">
    <property type="protein sequence ID" value="KTB33534.1"/>
    <property type="molecule type" value="Genomic_DNA"/>
</dbReference>
<keyword evidence="2" id="KW-0863">Zinc-finger</keyword>
<dbReference type="InterPro" id="IPR001878">
    <property type="entry name" value="Znf_CCHC"/>
</dbReference>
<dbReference type="PANTHER" id="PTHR15503:SF22">
    <property type="entry name" value="TRANSPOSON TY3-I GAG POLYPROTEIN"/>
    <property type="match status" value="1"/>
</dbReference>
<dbReference type="InterPro" id="IPR032567">
    <property type="entry name" value="RTL1-rel"/>
</dbReference>
<gene>
    <name evidence="5" type="ORF">WG66_13883</name>
</gene>
<evidence type="ECO:0000313" key="5">
    <source>
        <dbReference type="EMBL" id="KTB33534.1"/>
    </source>
</evidence>
<dbReference type="GO" id="GO:0003676">
    <property type="term" value="F:nucleic acid binding"/>
    <property type="evidence" value="ECO:0007669"/>
    <property type="project" value="InterPro"/>
</dbReference>
<dbReference type="SUPFAM" id="SSF57756">
    <property type="entry name" value="Retrovirus zinc finger-like domains"/>
    <property type="match status" value="1"/>
</dbReference>